<proteinExistence type="predicted"/>
<dbReference type="EMBL" id="BK015653">
    <property type="protein sequence ID" value="DAE18345.1"/>
    <property type="molecule type" value="Genomic_DNA"/>
</dbReference>
<reference evidence="1" key="1">
    <citation type="journal article" date="2021" name="Proc. Natl. Acad. Sci. U.S.A.">
        <title>A Catalog of Tens of Thousands of Viruses from Human Metagenomes Reveals Hidden Associations with Chronic Diseases.</title>
        <authorList>
            <person name="Tisza M.J."/>
            <person name="Buck C.B."/>
        </authorList>
    </citation>
    <scope>NUCLEOTIDE SEQUENCE</scope>
    <source>
        <strain evidence="1">CteHV32</strain>
    </source>
</reference>
<sequence length="33" mass="3941">MFLQEKVYLIFDRDSALYNQVSVPVFVNGRIMF</sequence>
<protein>
    <submittedName>
        <fullName evidence="1">Uncharacterized protein</fullName>
    </submittedName>
</protein>
<name>A0A8S5QHS6_9CAUD</name>
<evidence type="ECO:0000313" key="1">
    <source>
        <dbReference type="EMBL" id="DAE18345.1"/>
    </source>
</evidence>
<organism evidence="1">
    <name type="scientific">Siphoviridae sp. cteHV32</name>
    <dbReference type="NCBI Taxonomy" id="2825588"/>
    <lineage>
        <taxon>Viruses</taxon>
        <taxon>Duplodnaviria</taxon>
        <taxon>Heunggongvirae</taxon>
        <taxon>Uroviricota</taxon>
        <taxon>Caudoviricetes</taxon>
    </lineage>
</organism>
<accession>A0A8S5QHS6</accession>